<gene>
    <name evidence="4" type="ORF">CDQ84_02315</name>
</gene>
<dbReference type="Pfam" id="PF01551">
    <property type="entry name" value="Peptidase_M23"/>
    <property type="match status" value="1"/>
</dbReference>
<dbReference type="Proteomes" id="UP000236151">
    <property type="component" value="Unassembled WGS sequence"/>
</dbReference>
<feature type="region of interest" description="Disordered" evidence="2">
    <location>
        <begin position="22"/>
        <end position="44"/>
    </location>
</feature>
<dbReference type="SUPFAM" id="SSF51261">
    <property type="entry name" value="Duplicated hybrid motif"/>
    <property type="match status" value="1"/>
</dbReference>
<dbReference type="InterPro" id="IPR016047">
    <property type="entry name" value="M23ase_b-sheet_dom"/>
</dbReference>
<evidence type="ECO:0000259" key="3">
    <source>
        <dbReference type="Pfam" id="PF01551"/>
    </source>
</evidence>
<reference evidence="4 5" key="1">
    <citation type="submission" date="2017-06" db="EMBL/GenBank/DDBJ databases">
        <title>Investigating the central metabolism of Clostridium thermosuccinogenes.</title>
        <authorList>
            <person name="Koendjbiharie J.G."/>
            <person name="van Kranenburg R."/>
        </authorList>
    </citation>
    <scope>NUCLEOTIDE SEQUENCE [LARGE SCALE GENOMIC DNA]</scope>
    <source>
        <strain evidence="4 5">DSM 5806</strain>
    </source>
</reference>
<dbReference type="InterPro" id="IPR050570">
    <property type="entry name" value="Cell_wall_metabolism_enzyme"/>
</dbReference>
<organism evidence="4 5">
    <name type="scientific">Clostridium thermosuccinogenes</name>
    <dbReference type="NCBI Taxonomy" id="84032"/>
    <lineage>
        <taxon>Bacteria</taxon>
        <taxon>Bacillati</taxon>
        <taxon>Bacillota</taxon>
        <taxon>Clostridia</taxon>
        <taxon>Eubacteriales</taxon>
        <taxon>Clostridiaceae</taxon>
        <taxon>Clostridium</taxon>
    </lineage>
</organism>
<dbReference type="PANTHER" id="PTHR21666:SF289">
    <property type="entry name" value="L-ALA--D-GLU ENDOPEPTIDASE"/>
    <property type="match status" value="1"/>
</dbReference>
<dbReference type="AlphaFoldDB" id="A0A2K2FR81"/>
<proteinExistence type="predicted"/>
<accession>A0A2K2FR81</accession>
<evidence type="ECO:0000313" key="5">
    <source>
        <dbReference type="Proteomes" id="UP000236151"/>
    </source>
</evidence>
<dbReference type="PANTHER" id="PTHR21666">
    <property type="entry name" value="PEPTIDASE-RELATED"/>
    <property type="match status" value="1"/>
</dbReference>
<name>A0A2K2FR81_9CLOT</name>
<dbReference type="InterPro" id="IPR011055">
    <property type="entry name" value="Dup_hybrid_motif"/>
</dbReference>
<evidence type="ECO:0000256" key="2">
    <source>
        <dbReference type="SAM" id="MobiDB-lite"/>
    </source>
</evidence>
<dbReference type="CDD" id="cd12797">
    <property type="entry name" value="M23_peptidase"/>
    <property type="match status" value="1"/>
</dbReference>
<dbReference type="OrthoDB" id="9810477at2"/>
<protein>
    <submittedName>
        <fullName evidence="4">Peptidase</fullName>
    </submittedName>
</protein>
<dbReference type="KEGG" id="cthd:CDO33_11235"/>
<keyword evidence="5" id="KW-1185">Reference proteome</keyword>
<evidence type="ECO:0000313" key="4">
    <source>
        <dbReference type="EMBL" id="PNU01293.1"/>
    </source>
</evidence>
<sequence>MLVSNQIVQNAFLSDGEDALEAEPGIGTTSGSGTVSGSGSESESQKTQKSYIKWVDFNVPYEAMYKAMKLDINSQDKPVKLNWIEMLAYLAAKNGGNFKGYKDKQLDDLAEILSSGKTMEELTQNLKYYPYYLEAYSAVLSGFVGEYEIEVPDKNAEGGKRWERRYGLKAFSPIAKNFPYSHYDDFGNSRTYGFKRVHLGNDLMGQVGTPIIAVEGGVVEAMGWNQYGGWRIGIRSHDSKRYYYYAHLRKNFPYRKDLKVGSVVKAGDVIGYMGRSGYSREENVNNIRQPHLHFGMQLIFDESQKEGKNEIWIDVYQIVRLLNRNRSEVVKNPETKDYYRVYDFRDSSELSKPSTPPDDALIDEDIFDDIFDTGVIDEGVPEDCPADGI</sequence>
<dbReference type="GO" id="GO:0004222">
    <property type="term" value="F:metalloendopeptidase activity"/>
    <property type="evidence" value="ECO:0007669"/>
    <property type="project" value="TreeGrafter"/>
</dbReference>
<comment type="caution">
    <text evidence="4">The sequence shown here is derived from an EMBL/GenBank/DDBJ whole genome shotgun (WGS) entry which is preliminary data.</text>
</comment>
<feature type="domain" description="M23ase beta-sheet core" evidence="3">
    <location>
        <begin position="197"/>
        <end position="297"/>
    </location>
</feature>
<keyword evidence="1" id="KW-0732">Signal</keyword>
<evidence type="ECO:0000256" key="1">
    <source>
        <dbReference type="ARBA" id="ARBA00022729"/>
    </source>
</evidence>
<dbReference type="Gene3D" id="2.70.70.10">
    <property type="entry name" value="Glucose Permease (Domain IIA)"/>
    <property type="match status" value="1"/>
</dbReference>
<dbReference type="EMBL" id="NIOJ01000003">
    <property type="protein sequence ID" value="PNU01293.1"/>
    <property type="molecule type" value="Genomic_DNA"/>
</dbReference>